<dbReference type="GO" id="GO:0016787">
    <property type="term" value="F:hydrolase activity"/>
    <property type="evidence" value="ECO:0007669"/>
    <property type="project" value="UniProtKB-KW"/>
</dbReference>
<keyword evidence="4" id="KW-0862">Zinc</keyword>
<dbReference type="OrthoDB" id="3335931at2759"/>
<evidence type="ECO:0000313" key="7">
    <source>
        <dbReference type="Proteomes" id="UP001149165"/>
    </source>
</evidence>
<keyword evidence="3" id="KW-0378">Hydrolase</keyword>
<dbReference type="EMBL" id="JAPQKH010000003">
    <property type="protein sequence ID" value="KAJ5107434.1"/>
    <property type="molecule type" value="Genomic_DNA"/>
</dbReference>
<dbReference type="Proteomes" id="UP001149165">
    <property type="component" value="Unassembled WGS sequence"/>
</dbReference>
<dbReference type="AlphaFoldDB" id="A0A9W9FW08"/>
<keyword evidence="2" id="KW-0479">Metal-binding</keyword>
<evidence type="ECO:0000256" key="2">
    <source>
        <dbReference type="ARBA" id="ARBA00022723"/>
    </source>
</evidence>
<proteinExistence type="predicted"/>
<evidence type="ECO:0000259" key="5">
    <source>
        <dbReference type="Pfam" id="PF18089"/>
    </source>
</evidence>
<accession>A0A9W9FW08</accession>
<evidence type="ECO:0000313" key="6">
    <source>
        <dbReference type="EMBL" id="KAJ5107434.1"/>
    </source>
</evidence>
<sequence>MSAPIVSKNIDSYDPDETKFYLGYREKDFARPHAKYFNPNVELISDEVQKGLICSPWANAQSYEAADAHKHILQPGYETMENGFVRTKNGTMMVAVRTDFKQVSGEAWDWWFGWHSVETSRYKLWHPNSHQFSWRFPDTLDISNKSYADRYIGTFSFINEYLGNDCTDLTVAFIDPKELGIDKSEWPELGIEAMVCAKLGTPQQGHITEGFDGVSYLIHQVRRLADGNTELRSRFWVKGMPEMGAHGLMVHCNMEMSHLAKFLPELYKEFRDTV</sequence>
<protein>
    <recommendedName>
        <fullName evidence="5">DAPG hydrolase PhiG domain-containing protein</fullName>
    </recommendedName>
</protein>
<reference evidence="6" key="2">
    <citation type="journal article" date="2023" name="IMA Fungus">
        <title>Comparative genomic study of the Penicillium genus elucidates a diverse pangenome and 15 lateral gene transfer events.</title>
        <authorList>
            <person name="Petersen C."/>
            <person name="Sorensen T."/>
            <person name="Nielsen M.R."/>
            <person name="Sondergaard T.E."/>
            <person name="Sorensen J.L."/>
            <person name="Fitzpatrick D.A."/>
            <person name="Frisvad J.C."/>
            <person name="Nielsen K.L."/>
        </authorList>
    </citation>
    <scope>NUCLEOTIDE SEQUENCE</scope>
    <source>
        <strain evidence="6">IBT 30069</strain>
    </source>
</reference>
<dbReference type="Pfam" id="PF18089">
    <property type="entry name" value="DAPG_hydrolase"/>
    <property type="match status" value="1"/>
</dbReference>
<evidence type="ECO:0000256" key="3">
    <source>
        <dbReference type="ARBA" id="ARBA00022801"/>
    </source>
</evidence>
<feature type="domain" description="DAPG hydrolase PhiG" evidence="5">
    <location>
        <begin position="68"/>
        <end position="237"/>
    </location>
</feature>
<organism evidence="6 7">
    <name type="scientific">Penicillium angulare</name>
    <dbReference type="NCBI Taxonomy" id="116970"/>
    <lineage>
        <taxon>Eukaryota</taxon>
        <taxon>Fungi</taxon>
        <taxon>Dikarya</taxon>
        <taxon>Ascomycota</taxon>
        <taxon>Pezizomycotina</taxon>
        <taxon>Eurotiomycetes</taxon>
        <taxon>Eurotiomycetidae</taxon>
        <taxon>Eurotiales</taxon>
        <taxon>Aspergillaceae</taxon>
        <taxon>Penicillium</taxon>
    </lineage>
</organism>
<dbReference type="GO" id="GO:0046872">
    <property type="term" value="F:metal ion binding"/>
    <property type="evidence" value="ECO:0007669"/>
    <property type="project" value="UniProtKB-KW"/>
</dbReference>
<comment type="cofactor">
    <cofactor evidence="1">
        <name>Zn(2+)</name>
        <dbReference type="ChEBI" id="CHEBI:29105"/>
    </cofactor>
</comment>
<keyword evidence="7" id="KW-1185">Reference proteome</keyword>
<evidence type="ECO:0000256" key="4">
    <source>
        <dbReference type="ARBA" id="ARBA00022833"/>
    </source>
</evidence>
<reference evidence="6" key="1">
    <citation type="submission" date="2022-11" db="EMBL/GenBank/DDBJ databases">
        <authorList>
            <person name="Petersen C."/>
        </authorList>
    </citation>
    <scope>NUCLEOTIDE SEQUENCE</scope>
    <source>
        <strain evidence="6">IBT 30069</strain>
    </source>
</reference>
<gene>
    <name evidence="6" type="ORF">N7456_004109</name>
</gene>
<name>A0A9W9FW08_9EURO</name>
<dbReference type="InterPro" id="IPR041526">
    <property type="entry name" value="DAPG_hydrolase"/>
</dbReference>
<evidence type="ECO:0000256" key="1">
    <source>
        <dbReference type="ARBA" id="ARBA00001947"/>
    </source>
</evidence>
<comment type="caution">
    <text evidence="6">The sequence shown here is derived from an EMBL/GenBank/DDBJ whole genome shotgun (WGS) entry which is preliminary data.</text>
</comment>